<protein>
    <recommendedName>
        <fullName evidence="3">ER membrane protein complex subunit 2</fullName>
    </recommendedName>
</protein>
<dbReference type="Pfam" id="PF22890">
    <property type="entry name" value="TPR_EMC2"/>
    <property type="match status" value="1"/>
</dbReference>
<evidence type="ECO:0000313" key="6">
    <source>
        <dbReference type="Proteomes" id="UP001329825"/>
    </source>
</evidence>
<accession>A0ABZ1DCI6</accession>
<name>A0ABZ1DCI6_9TREE</name>
<dbReference type="Gene3D" id="1.25.40.10">
    <property type="entry name" value="Tetratricopeptide repeat domain"/>
    <property type="match status" value="1"/>
</dbReference>
<dbReference type="SUPFAM" id="SSF48452">
    <property type="entry name" value="TPR-like"/>
    <property type="match status" value="1"/>
</dbReference>
<dbReference type="InterPro" id="IPR055217">
    <property type="entry name" value="TPR_EMC2"/>
</dbReference>
<dbReference type="InterPro" id="IPR039856">
    <property type="entry name" value="EMC2-like"/>
</dbReference>
<proteinExistence type="inferred from homology"/>
<evidence type="ECO:0000256" key="2">
    <source>
        <dbReference type="ARBA" id="ARBA00022803"/>
    </source>
</evidence>
<evidence type="ECO:0000313" key="5">
    <source>
        <dbReference type="EMBL" id="WRT70701.1"/>
    </source>
</evidence>
<evidence type="ECO:0000256" key="3">
    <source>
        <dbReference type="RuleBase" id="RU367091"/>
    </source>
</evidence>
<feature type="domain" description="EMC2 TPR-like" evidence="4">
    <location>
        <begin position="77"/>
        <end position="172"/>
    </location>
</feature>
<keyword evidence="3" id="KW-0472">Membrane</keyword>
<dbReference type="PANTHER" id="PTHR12760">
    <property type="entry name" value="TETRATRICOPEPTIDE REPEAT PROTEIN"/>
    <property type="match status" value="1"/>
</dbReference>
<dbReference type="Proteomes" id="UP001329825">
    <property type="component" value="Chromosome 11"/>
</dbReference>
<dbReference type="InterPro" id="IPR011990">
    <property type="entry name" value="TPR-like_helical_dom_sf"/>
</dbReference>
<sequence length="286" mass="32018">MSSELEILARWRTIGSRHSEDVIELGKRVLRGNVGDQEWSIREQLAIAALDMGQNELAKEQITILHRKFPSSPRVRILDGLLLESRGEVEQAKSTYEGLLRVDETDVSAHQRIISLNLSSSSPSSAIPPLLKYLDTFYSDPSGWSILSELYCELAMYVQALDAIGHLLVIQPWDESAVRKAGEVAYTLGDYQLSLKHFLRAAEMEGDKETNPKPTRTRTWWGIKLATSRLLESNSNSIESSVPQEFRSSQKQLLLLDQLATERILSVGGKGSDLKRKVLGESSVVR</sequence>
<evidence type="ECO:0000259" key="4">
    <source>
        <dbReference type="Pfam" id="PF22890"/>
    </source>
</evidence>
<gene>
    <name evidence="5" type="ORF">IL334_007699</name>
</gene>
<dbReference type="EMBL" id="CP141891">
    <property type="protein sequence ID" value="WRT70701.1"/>
    <property type="molecule type" value="Genomic_DNA"/>
</dbReference>
<keyword evidence="6" id="KW-1185">Reference proteome</keyword>
<comment type="subunit">
    <text evidence="3">Component of the ER membrane protein complex (EMC).</text>
</comment>
<keyword evidence="1" id="KW-0677">Repeat</keyword>
<reference evidence="5 6" key="1">
    <citation type="submission" date="2024-01" db="EMBL/GenBank/DDBJ databases">
        <title>Comparative genomics of Cryptococcus and Kwoniella reveals pathogenesis evolution and contrasting modes of karyotype evolution via chromosome fusion or intercentromeric recombination.</title>
        <authorList>
            <person name="Coelho M.A."/>
            <person name="David-Palma M."/>
            <person name="Shea T."/>
            <person name="Bowers K."/>
            <person name="McGinley-Smith S."/>
            <person name="Mohammad A.W."/>
            <person name="Gnirke A."/>
            <person name="Yurkov A.M."/>
            <person name="Nowrousian M."/>
            <person name="Sun S."/>
            <person name="Cuomo C.A."/>
            <person name="Heitman J."/>
        </authorList>
    </citation>
    <scope>NUCLEOTIDE SEQUENCE [LARGE SCALE GENOMIC DNA]</scope>
    <source>
        <strain evidence="5">CBS 11374</strain>
    </source>
</reference>
<keyword evidence="3" id="KW-0256">Endoplasmic reticulum</keyword>
<dbReference type="RefSeq" id="XP_062795440.1">
    <property type="nucleotide sequence ID" value="XM_062939389.1"/>
</dbReference>
<comment type="subcellular location">
    <subcellularLocation>
        <location evidence="3">Endoplasmic reticulum membrane</location>
        <topology evidence="3">Peripheral membrane protein</topology>
        <orientation evidence="3">Cytoplasmic side</orientation>
    </subcellularLocation>
</comment>
<organism evidence="5 6">
    <name type="scientific">Kwoniella shivajii</name>
    <dbReference type="NCBI Taxonomy" id="564305"/>
    <lineage>
        <taxon>Eukaryota</taxon>
        <taxon>Fungi</taxon>
        <taxon>Dikarya</taxon>
        <taxon>Basidiomycota</taxon>
        <taxon>Agaricomycotina</taxon>
        <taxon>Tremellomycetes</taxon>
        <taxon>Tremellales</taxon>
        <taxon>Cryptococcaceae</taxon>
        <taxon>Kwoniella</taxon>
    </lineage>
</organism>
<dbReference type="GeneID" id="87959829"/>
<comment type="similarity">
    <text evidence="3">Belongs to the EMC2 family.</text>
</comment>
<evidence type="ECO:0000256" key="1">
    <source>
        <dbReference type="ARBA" id="ARBA00022737"/>
    </source>
</evidence>
<comment type="function">
    <text evidence="3">Part of the endoplasmic reticulum membrane protein complex (EMC) that enables the energy-independent insertion into endoplasmic reticulum membranes of newly synthesized membrane proteins.</text>
</comment>
<keyword evidence="2" id="KW-0802">TPR repeat</keyword>